<dbReference type="Proteomes" id="UP000011841">
    <property type="component" value="Chromosome"/>
</dbReference>
<dbReference type="GeneID" id="301817776"/>
<dbReference type="AlphaFoldDB" id="M4ZUF9"/>
<gene>
    <name evidence="2" type="ORF">S58_39640</name>
</gene>
<dbReference type="InterPro" id="IPR029063">
    <property type="entry name" value="SAM-dependent_MTases_sf"/>
</dbReference>
<dbReference type="InterPro" id="IPR052514">
    <property type="entry name" value="SAM-dependent_MTase"/>
</dbReference>
<dbReference type="PANTHER" id="PTHR34203:SF15">
    <property type="entry name" value="SLL1173 PROTEIN"/>
    <property type="match status" value="1"/>
</dbReference>
<name>M4ZUF9_9BRAD</name>
<dbReference type="Gene3D" id="3.40.50.150">
    <property type="entry name" value="Vaccinia Virus protein VP39"/>
    <property type="match status" value="1"/>
</dbReference>
<dbReference type="STRING" id="1245469.S58_39640"/>
<dbReference type="HOGENOM" id="CLU_082597_0_0_5"/>
<dbReference type="SUPFAM" id="SSF53335">
    <property type="entry name" value="S-adenosyl-L-methionine-dependent methyltransferases"/>
    <property type="match status" value="1"/>
</dbReference>
<evidence type="ECO:0000259" key="1">
    <source>
        <dbReference type="Pfam" id="PF05050"/>
    </source>
</evidence>
<dbReference type="PANTHER" id="PTHR34203">
    <property type="entry name" value="METHYLTRANSFERASE, FKBM FAMILY PROTEIN"/>
    <property type="match status" value="1"/>
</dbReference>
<protein>
    <submittedName>
        <fullName evidence="2">Putative methyltransferase FkbM</fullName>
    </submittedName>
</protein>
<dbReference type="OrthoDB" id="9814604at2"/>
<proteinExistence type="predicted"/>
<dbReference type="GO" id="GO:0008168">
    <property type="term" value="F:methyltransferase activity"/>
    <property type="evidence" value="ECO:0007669"/>
    <property type="project" value="UniProtKB-KW"/>
</dbReference>
<dbReference type="Pfam" id="PF05050">
    <property type="entry name" value="Methyltransf_21"/>
    <property type="match status" value="1"/>
</dbReference>
<reference evidence="2 3" key="1">
    <citation type="journal article" date="2013" name="Appl. Environ. Microbiol.">
        <title>Genome analysis suggests that the soil oligotrophic bacterium Agromonas oligotrophica (Bradyrhizobium oligotrophicum) is a nitrogen-fixing symbiont of Aeschynomene indica.</title>
        <authorList>
            <person name="Okubo T."/>
            <person name="Fukushima S."/>
            <person name="Itakura M."/>
            <person name="Oshima K."/>
            <person name="Longtonglang A."/>
            <person name="Teaumroong N."/>
            <person name="Mitsui H."/>
            <person name="Hattori M."/>
            <person name="Hattori R."/>
            <person name="Hattori T."/>
            <person name="Minamisawa K."/>
        </authorList>
    </citation>
    <scope>NUCLEOTIDE SEQUENCE [LARGE SCALE GENOMIC DNA]</scope>
    <source>
        <strain evidence="2 3">S58</strain>
    </source>
</reference>
<keyword evidence="2" id="KW-0489">Methyltransferase</keyword>
<keyword evidence="3" id="KW-1185">Reference proteome</keyword>
<dbReference type="EMBL" id="AP012603">
    <property type="protein sequence ID" value="BAM89950.1"/>
    <property type="molecule type" value="Genomic_DNA"/>
</dbReference>
<dbReference type="InterPro" id="IPR006342">
    <property type="entry name" value="FkbM_mtfrase"/>
</dbReference>
<dbReference type="GO" id="GO:0032259">
    <property type="term" value="P:methylation"/>
    <property type="evidence" value="ECO:0007669"/>
    <property type="project" value="UniProtKB-KW"/>
</dbReference>
<keyword evidence="2" id="KW-0808">Transferase</keyword>
<dbReference type="eggNOG" id="COG2242">
    <property type="taxonomic scope" value="Bacteria"/>
</dbReference>
<evidence type="ECO:0000313" key="3">
    <source>
        <dbReference type="Proteomes" id="UP000011841"/>
    </source>
</evidence>
<accession>M4ZUF9</accession>
<dbReference type="RefSeq" id="WP_015667059.1">
    <property type="nucleotide sequence ID" value="NC_020453.1"/>
</dbReference>
<organism evidence="2 3">
    <name type="scientific">Bradyrhizobium oligotrophicum S58</name>
    <dbReference type="NCBI Taxonomy" id="1245469"/>
    <lineage>
        <taxon>Bacteria</taxon>
        <taxon>Pseudomonadati</taxon>
        <taxon>Pseudomonadota</taxon>
        <taxon>Alphaproteobacteria</taxon>
        <taxon>Hyphomicrobiales</taxon>
        <taxon>Nitrobacteraceae</taxon>
        <taxon>Bradyrhizobium</taxon>
    </lineage>
</organism>
<evidence type="ECO:0000313" key="2">
    <source>
        <dbReference type="EMBL" id="BAM89950.1"/>
    </source>
</evidence>
<dbReference type="PATRIC" id="fig|1245469.3.peg.4046"/>
<dbReference type="KEGG" id="aol:S58_39640"/>
<feature type="domain" description="Methyltransferase FkbM" evidence="1">
    <location>
        <begin position="40"/>
        <end position="196"/>
    </location>
</feature>
<sequence>MAKREASRFLVRVVRSRFRDHKTELSELRRHIRRGDIVCDIGANKGSFLYWLARWSAPGRVIAFEPQPDLAEALSRLCGRFSLDNVVVEPQAVYSSSSKKTLFVPDGHQPGASLLRPAEASKAIEVQTISLDDYLADTGNVSAIKIDVEGAELDVLRGAERTLRRCKPLIVVECDRRLATIERVNETFSFLQGLGYSGQFLNKGKLLPLAEFDPEIHQRADGEWFWKRKDYCNNFIFRSTEAH</sequence>
<dbReference type="NCBIfam" id="TIGR01444">
    <property type="entry name" value="fkbM_fam"/>
    <property type="match status" value="1"/>
</dbReference>